<feature type="region of interest" description="Disordered" evidence="6">
    <location>
        <begin position="1"/>
        <end position="48"/>
    </location>
</feature>
<feature type="domain" description="Peptidase S54 rhomboid" evidence="8">
    <location>
        <begin position="109"/>
        <end position="246"/>
    </location>
</feature>
<accession>A0ABR2YQ12</accession>
<dbReference type="InterPro" id="IPR022764">
    <property type="entry name" value="Peptidase_S54_rhomboid_dom"/>
</dbReference>
<comment type="caution">
    <text evidence="9">The sequence shown here is derived from an EMBL/GenBank/DDBJ whole genome shotgun (WGS) entry which is preliminary data.</text>
</comment>
<feature type="transmembrane region" description="Helical" evidence="7">
    <location>
        <begin position="204"/>
        <end position="225"/>
    </location>
</feature>
<dbReference type="PANTHER" id="PTHR43731">
    <property type="entry name" value="RHOMBOID PROTEASE"/>
    <property type="match status" value="1"/>
</dbReference>
<evidence type="ECO:0000259" key="8">
    <source>
        <dbReference type="Pfam" id="PF01694"/>
    </source>
</evidence>
<reference evidence="9 10" key="1">
    <citation type="journal article" date="2024" name="Nat. Commun.">
        <title>Phylogenomics reveals the evolutionary origins of lichenization in chlorophyte algae.</title>
        <authorList>
            <person name="Puginier C."/>
            <person name="Libourel C."/>
            <person name="Otte J."/>
            <person name="Skaloud P."/>
            <person name="Haon M."/>
            <person name="Grisel S."/>
            <person name="Petersen M."/>
            <person name="Berrin J.G."/>
            <person name="Delaux P.M."/>
            <person name="Dal Grande F."/>
            <person name="Keller J."/>
        </authorList>
    </citation>
    <scope>NUCLEOTIDE SEQUENCE [LARGE SCALE GENOMIC DNA]</scope>
    <source>
        <strain evidence="9 10">SAG 216-7</strain>
    </source>
</reference>
<dbReference type="Gene3D" id="1.20.1540.10">
    <property type="entry name" value="Rhomboid-like"/>
    <property type="match status" value="1"/>
</dbReference>
<keyword evidence="10" id="KW-1185">Reference proteome</keyword>
<dbReference type="InterPro" id="IPR035952">
    <property type="entry name" value="Rhomboid-like_sf"/>
</dbReference>
<evidence type="ECO:0000256" key="7">
    <source>
        <dbReference type="SAM" id="Phobius"/>
    </source>
</evidence>
<feature type="transmembrane region" description="Helical" evidence="7">
    <location>
        <begin position="111"/>
        <end position="135"/>
    </location>
</feature>
<keyword evidence="4 7" id="KW-1133">Transmembrane helix</keyword>
<feature type="transmembrane region" description="Helical" evidence="7">
    <location>
        <begin position="283"/>
        <end position="301"/>
    </location>
</feature>
<dbReference type="PANTHER" id="PTHR43731:SF26">
    <property type="entry name" value="RHOMBOID-LIKE PROTEIN 10, CHLOROPLASTIC"/>
    <property type="match status" value="1"/>
</dbReference>
<evidence type="ECO:0000313" key="9">
    <source>
        <dbReference type="EMBL" id="KAK9909042.1"/>
    </source>
</evidence>
<feature type="transmembrane region" description="Helical" evidence="7">
    <location>
        <begin position="147"/>
        <end position="168"/>
    </location>
</feature>
<dbReference type="Proteomes" id="UP001491310">
    <property type="component" value="Unassembled WGS sequence"/>
</dbReference>
<proteinExistence type="inferred from homology"/>
<evidence type="ECO:0000313" key="10">
    <source>
        <dbReference type="Proteomes" id="UP001491310"/>
    </source>
</evidence>
<sequence length="307" mass="32853">MKKKSPQERRQRRQEQEYRSRKSRRGMDPGEEGRILSEGGSYQRSGSPMKAGSNKFDIPAVKPYLAYALLFLNLAVYGAGVGLALTQGNDFSNEWFLSLAKVNDKVASGEFYRLLTCTFLHAGILHLGLNCWALYSIGPEVEGVMGYSTFAAIYVLSGLAGSTASFLFSDLITVGASGAIFGLLGATAGYFLRNRALQGSTQQLTYIAGIVALNTFLGASPGSMIDNSGHLGGLFTGLALGYIMAPKWVVVRELDLKEGTMMIPEEAEEVEVVVDRQPSSIRIAAALSCALSLLVLVGVGVTERGSG</sequence>
<organism evidence="9 10">
    <name type="scientific">Coccomyxa subellipsoidea</name>
    <dbReference type="NCBI Taxonomy" id="248742"/>
    <lineage>
        <taxon>Eukaryota</taxon>
        <taxon>Viridiplantae</taxon>
        <taxon>Chlorophyta</taxon>
        <taxon>core chlorophytes</taxon>
        <taxon>Trebouxiophyceae</taxon>
        <taxon>Trebouxiophyceae incertae sedis</taxon>
        <taxon>Coccomyxaceae</taxon>
        <taxon>Coccomyxa</taxon>
    </lineage>
</organism>
<feature type="transmembrane region" description="Helical" evidence="7">
    <location>
        <begin position="64"/>
        <end position="85"/>
    </location>
</feature>
<evidence type="ECO:0000256" key="1">
    <source>
        <dbReference type="ARBA" id="ARBA00004141"/>
    </source>
</evidence>
<protein>
    <recommendedName>
        <fullName evidence="8">Peptidase S54 rhomboid domain-containing protein</fullName>
    </recommendedName>
</protein>
<evidence type="ECO:0000256" key="6">
    <source>
        <dbReference type="SAM" id="MobiDB-lite"/>
    </source>
</evidence>
<dbReference type="SUPFAM" id="SSF144091">
    <property type="entry name" value="Rhomboid-like"/>
    <property type="match status" value="1"/>
</dbReference>
<name>A0ABR2YQ12_9CHLO</name>
<evidence type="ECO:0000256" key="5">
    <source>
        <dbReference type="ARBA" id="ARBA00023136"/>
    </source>
</evidence>
<dbReference type="InterPro" id="IPR050925">
    <property type="entry name" value="Rhomboid_protease_S54"/>
</dbReference>
<gene>
    <name evidence="9" type="ORF">WJX75_006438</name>
</gene>
<dbReference type="EMBL" id="JALJOT010000007">
    <property type="protein sequence ID" value="KAK9909042.1"/>
    <property type="molecule type" value="Genomic_DNA"/>
</dbReference>
<comment type="similarity">
    <text evidence="2">Belongs to the peptidase S54 family.</text>
</comment>
<evidence type="ECO:0000256" key="2">
    <source>
        <dbReference type="ARBA" id="ARBA00009045"/>
    </source>
</evidence>
<keyword evidence="3 7" id="KW-0812">Transmembrane</keyword>
<evidence type="ECO:0000256" key="3">
    <source>
        <dbReference type="ARBA" id="ARBA00022692"/>
    </source>
</evidence>
<dbReference type="Pfam" id="PF01694">
    <property type="entry name" value="Rhomboid"/>
    <property type="match status" value="1"/>
</dbReference>
<feature type="compositionally biased region" description="Basic and acidic residues" evidence="6">
    <location>
        <begin position="1"/>
        <end position="35"/>
    </location>
</feature>
<evidence type="ECO:0000256" key="4">
    <source>
        <dbReference type="ARBA" id="ARBA00022989"/>
    </source>
</evidence>
<keyword evidence="5 7" id="KW-0472">Membrane</keyword>
<feature type="transmembrane region" description="Helical" evidence="7">
    <location>
        <begin position="231"/>
        <end position="251"/>
    </location>
</feature>
<comment type="subcellular location">
    <subcellularLocation>
        <location evidence="1">Membrane</location>
        <topology evidence="1">Multi-pass membrane protein</topology>
    </subcellularLocation>
</comment>
<feature type="transmembrane region" description="Helical" evidence="7">
    <location>
        <begin position="174"/>
        <end position="192"/>
    </location>
</feature>